<sequence length="104" mass="12194">MSDLQLDFFDVPSPCVGICQSDEKGFCLGCMRTRDERQGWIKFNNDEKQKVIKRCQQRIKRKKGKVIKVKQEEVEETKQPSLFDPVEKPKVQHDDSLDFGDFEL</sequence>
<reference evidence="3 4" key="1">
    <citation type="submission" date="2023-03" db="EMBL/GenBank/DDBJ databases">
        <title>Thalassotalea loyana LMG 22536T draft genome sequence.</title>
        <authorList>
            <person name="Sawabe T."/>
        </authorList>
    </citation>
    <scope>NUCLEOTIDE SEQUENCE [LARGE SCALE GENOMIC DNA]</scope>
    <source>
        <strain evidence="3 4">LMG 22536</strain>
    </source>
</reference>
<keyword evidence="1" id="KW-0175">Coiled coil</keyword>
<name>A0ABQ6HAL9_9GAMM</name>
<dbReference type="Pfam" id="PF06945">
    <property type="entry name" value="DUF1289"/>
    <property type="match status" value="1"/>
</dbReference>
<evidence type="ECO:0000313" key="3">
    <source>
        <dbReference type="EMBL" id="GLX84350.1"/>
    </source>
</evidence>
<gene>
    <name evidence="3" type="ORF">tloyanaT_06020</name>
</gene>
<evidence type="ECO:0000256" key="2">
    <source>
        <dbReference type="SAM" id="MobiDB-lite"/>
    </source>
</evidence>
<feature type="compositionally biased region" description="Basic and acidic residues" evidence="2">
    <location>
        <begin position="85"/>
        <end position="96"/>
    </location>
</feature>
<comment type="caution">
    <text evidence="3">The sequence shown here is derived from an EMBL/GenBank/DDBJ whole genome shotgun (WGS) entry which is preliminary data.</text>
</comment>
<dbReference type="InterPro" id="IPR010710">
    <property type="entry name" value="DUF1289"/>
</dbReference>
<dbReference type="Proteomes" id="UP001157134">
    <property type="component" value="Unassembled WGS sequence"/>
</dbReference>
<dbReference type="PANTHER" id="PTHR35175:SF1">
    <property type="entry name" value="OXIDOREDUCTASE"/>
    <property type="match status" value="1"/>
</dbReference>
<evidence type="ECO:0000256" key="1">
    <source>
        <dbReference type="SAM" id="Coils"/>
    </source>
</evidence>
<evidence type="ECO:0000313" key="4">
    <source>
        <dbReference type="Proteomes" id="UP001157134"/>
    </source>
</evidence>
<dbReference type="PANTHER" id="PTHR35175">
    <property type="entry name" value="DUF1289 DOMAIN-CONTAINING PROTEIN"/>
    <property type="match status" value="1"/>
</dbReference>
<accession>A0ABQ6HAL9</accession>
<dbReference type="RefSeq" id="WP_284295907.1">
    <property type="nucleotide sequence ID" value="NZ_BSSV01000001.1"/>
</dbReference>
<feature type="coiled-coil region" evidence="1">
    <location>
        <begin position="45"/>
        <end position="72"/>
    </location>
</feature>
<proteinExistence type="predicted"/>
<feature type="region of interest" description="Disordered" evidence="2">
    <location>
        <begin position="74"/>
        <end position="104"/>
    </location>
</feature>
<dbReference type="EMBL" id="BSSV01000001">
    <property type="protein sequence ID" value="GLX84350.1"/>
    <property type="molecule type" value="Genomic_DNA"/>
</dbReference>
<organism evidence="3 4">
    <name type="scientific">Thalassotalea loyana</name>
    <dbReference type="NCBI Taxonomy" id="280483"/>
    <lineage>
        <taxon>Bacteria</taxon>
        <taxon>Pseudomonadati</taxon>
        <taxon>Pseudomonadota</taxon>
        <taxon>Gammaproteobacteria</taxon>
        <taxon>Alteromonadales</taxon>
        <taxon>Colwelliaceae</taxon>
        <taxon>Thalassotalea</taxon>
    </lineage>
</organism>
<protein>
    <submittedName>
        <fullName evidence="3">DUF1289 domain-containing protein</fullName>
    </submittedName>
</protein>
<keyword evidence="4" id="KW-1185">Reference proteome</keyword>